<sequence length="309" mass="33845">MSIIQQADIRRFDVGTLMLVRTILSEGSITAAARISGVSQPAASNALARCRRAFADALLVRGPSGMALTARGRILLEQLNDVAPRIEAMTRPPEFSPEASTAMMALGASDHASLLLIPRLTERISKTAPEVRLAVSLVQAGGSDPDRLERAGVDLRLGWLQSLPQSWYTRKLIDDEIGIIVRADAEVTAKTIDRAFFLSTRHVALATDRPYYQTLADQALARQGIERKVGVWITNFSAIPLIVAQSDMIAFFPVSIARMYQSFANIKVLPSPVEVGSYNVSMAWHPRIHEDPGYKWLRSQLIAAASDLP</sequence>
<dbReference type="RefSeq" id="WP_072342578.1">
    <property type="nucleotide sequence ID" value="NZ_FPKU01000002.1"/>
</dbReference>
<dbReference type="Pfam" id="PF03466">
    <property type="entry name" value="LysR_substrate"/>
    <property type="match status" value="1"/>
</dbReference>
<dbReference type="InterPro" id="IPR050389">
    <property type="entry name" value="LysR-type_TF"/>
</dbReference>
<evidence type="ECO:0000256" key="4">
    <source>
        <dbReference type="ARBA" id="ARBA00023125"/>
    </source>
</evidence>
<dbReference type="Proteomes" id="UP000183447">
    <property type="component" value="Unassembled WGS sequence"/>
</dbReference>
<evidence type="ECO:0000256" key="2">
    <source>
        <dbReference type="ARBA" id="ARBA00022458"/>
    </source>
</evidence>
<evidence type="ECO:0000256" key="5">
    <source>
        <dbReference type="ARBA" id="ARBA00023163"/>
    </source>
</evidence>
<dbReference type="InterPro" id="IPR036390">
    <property type="entry name" value="WH_DNA-bd_sf"/>
</dbReference>
<dbReference type="PANTHER" id="PTHR30118:SF15">
    <property type="entry name" value="TRANSCRIPTIONAL REGULATORY PROTEIN"/>
    <property type="match status" value="1"/>
</dbReference>
<organism evidence="7 8">
    <name type="scientific">Devosia enhydra</name>
    <dbReference type="NCBI Taxonomy" id="665118"/>
    <lineage>
        <taxon>Bacteria</taxon>
        <taxon>Pseudomonadati</taxon>
        <taxon>Pseudomonadota</taxon>
        <taxon>Alphaproteobacteria</taxon>
        <taxon>Hyphomicrobiales</taxon>
        <taxon>Devosiaceae</taxon>
        <taxon>Devosia</taxon>
    </lineage>
</organism>
<keyword evidence="8" id="KW-1185">Reference proteome</keyword>
<dbReference type="OrthoDB" id="8339333at2"/>
<name>A0A1K2HXZ1_9HYPH</name>
<dbReference type="GO" id="GO:0003700">
    <property type="term" value="F:DNA-binding transcription factor activity"/>
    <property type="evidence" value="ECO:0007669"/>
    <property type="project" value="InterPro"/>
</dbReference>
<keyword evidence="5" id="KW-0804">Transcription</keyword>
<protein>
    <submittedName>
        <fullName evidence="7">DNA-binding transcriptional regulator, LysR family</fullName>
    </submittedName>
</protein>
<dbReference type="InterPro" id="IPR037402">
    <property type="entry name" value="YidZ_PBP2"/>
</dbReference>
<dbReference type="GO" id="GO:0003677">
    <property type="term" value="F:DNA binding"/>
    <property type="evidence" value="ECO:0007669"/>
    <property type="project" value="UniProtKB-KW"/>
</dbReference>
<accession>A0A1K2HXZ1</accession>
<dbReference type="SUPFAM" id="SSF46785">
    <property type="entry name" value="Winged helix' DNA-binding domain"/>
    <property type="match status" value="1"/>
</dbReference>
<dbReference type="AlphaFoldDB" id="A0A1K2HXZ1"/>
<dbReference type="EMBL" id="FPKU01000002">
    <property type="protein sequence ID" value="SFZ84695.1"/>
    <property type="molecule type" value="Genomic_DNA"/>
</dbReference>
<evidence type="ECO:0000256" key="1">
    <source>
        <dbReference type="ARBA" id="ARBA00009437"/>
    </source>
</evidence>
<dbReference type="InterPro" id="IPR000847">
    <property type="entry name" value="LysR_HTH_N"/>
</dbReference>
<proteinExistence type="inferred from homology"/>
<comment type="similarity">
    <text evidence="1">Belongs to the LysR transcriptional regulatory family.</text>
</comment>
<dbReference type="PROSITE" id="PS50931">
    <property type="entry name" value="HTH_LYSR"/>
    <property type="match status" value="1"/>
</dbReference>
<dbReference type="InterPro" id="IPR005119">
    <property type="entry name" value="LysR_subst-bd"/>
</dbReference>
<evidence type="ECO:0000256" key="3">
    <source>
        <dbReference type="ARBA" id="ARBA00023015"/>
    </source>
</evidence>
<dbReference type="CDD" id="cd08417">
    <property type="entry name" value="PBP2_Nitroaromatics_like"/>
    <property type="match status" value="1"/>
</dbReference>
<keyword evidence="2" id="KW-0536">Nodulation</keyword>
<dbReference type="Pfam" id="PF00126">
    <property type="entry name" value="HTH_1"/>
    <property type="match status" value="1"/>
</dbReference>
<dbReference type="PANTHER" id="PTHR30118">
    <property type="entry name" value="HTH-TYPE TRANSCRIPTIONAL REGULATOR LEUO-RELATED"/>
    <property type="match status" value="1"/>
</dbReference>
<dbReference type="Gene3D" id="1.10.10.10">
    <property type="entry name" value="Winged helix-like DNA-binding domain superfamily/Winged helix DNA-binding domain"/>
    <property type="match status" value="1"/>
</dbReference>
<feature type="domain" description="HTH lysR-type" evidence="6">
    <location>
        <begin position="17"/>
        <end position="69"/>
    </location>
</feature>
<keyword evidence="3" id="KW-0805">Transcription regulation</keyword>
<reference evidence="7 8" key="1">
    <citation type="submission" date="2016-11" db="EMBL/GenBank/DDBJ databases">
        <authorList>
            <person name="Jaros S."/>
            <person name="Januszkiewicz K."/>
            <person name="Wedrychowicz H."/>
        </authorList>
    </citation>
    <scope>NUCLEOTIDE SEQUENCE [LARGE SCALE GENOMIC DNA]</scope>
    <source>
        <strain evidence="7 8">ATCC 23634</strain>
    </source>
</reference>
<evidence type="ECO:0000313" key="8">
    <source>
        <dbReference type="Proteomes" id="UP000183447"/>
    </source>
</evidence>
<dbReference type="InterPro" id="IPR036388">
    <property type="entry name" value="WH-like_DNA-bd_sf"/>
</dbReference>
<evidence type="ECO:0000259" key="6">
    <source>
        <dbReference type="PROSITE" id="PS50931"/>
    </source>
</evidence>
<evidence type="ECO:0000313" key="7">
    <source>
        <dbReference type="EMBL" id="SFZ84695.1"/>
    </source>
</evidence>
<dbReference type="STRING" id="665118.SAMN02983003_2162"/>
<dbReference type="Gene3D" id="3.40.190.10">
    <property type="entry name" value="Periplasmic binding protein-like II"/>
    <property type="match status" value="2"/>
</dbReference>
<keyword evidence="4 7" id="KW-0238">DNA-binding</keyword>
<dbReference type="SUPFAM" id="SSF53850">
    <property type="entry name" value="Periplasmic binding protein-like II"/>
    <property type="match status" value="1"/>
</dbReference>
<gene>
    <name evidence="7" type="ORF">SAMN02983003_2162</name>
</gene>